<sequence length="457" mass="49272">MRVIFANHSSAPVNLGGAERSLIRFVEDWQGIDPSLEPVFVTKAPEGTFIAALKERGWPFKAFRFRGWALPSPQPAPAAEQAAFATVDYATVRQMIELFRKNRPDLVVTNTLVAPWASFAAAALGIPQAWIIREYGDLDHGLHFQIGRNATFRDIGLMSGAVITNSEAMREHLAQDIDREKISVAYPVVDVDALLAGRDEAPATEPFPQPQSDLRVTVVGRVEDGKGQHRVIDALGLLRERGLTVTVCFVGSWKYPGYDQQLTERAAALGVADQIRFVGEQRNPAPYIEAAEVCVTPSTLEAFGRSTAEYMALGRAVVASSSGGSAELVAEGETGRLFDVDDVTTLADALETYARDRSIATEHGAAAPARLAALTGGEHTNAAAIQRLRDLAASGEAYRLPEVAQYWFGLPAAYASLGATSARAAVGLLANRLRTRSGAVGRVLARPGVLVRRVTRR</sequence>
<dbReference type="CDD" id="cd03801">
    <property type="entry name" value="GT4_PimA-like"/>
    <property type="match status" value="1"/>
</dbReference>
<dbReference type="EMBL" id="JAGYPE010000003">
    <property type="protein sequence ID" value="MBS4183647.1"/>
    <property type="molecule type" value="Genomic_DNA"/>
</dbReference>
<dbReference type="PANTHER" id="PTHR12526">
    <property type="entry name" value="GLYCOSYLTRANSFERASE"/>
    <property type="match status" value="1"/>
</dbReference>
<evidence type="ECO:0000313" key="3">
    <source>
        <dbReference type="EMBL" id="MBS4183647.1"/>
    </source>
</evidence>
<protein>
    <submittedName>
        <fullName evidence="3">Glycosyltransferase family 4 protein</fullName>
    </submittedName>
</protein>
<accession>A0A942T1K0</accession>
<feature type="domain" description="Glycosyltransferase subfamily 4-like N-terminal" evidence="2">
    <location>
        <begin position="84"/>
        <end position="192"/>
    </location>
</feature>
<dbReference type="AlphaFoldDB" id="A0A942T1K0"/>
<feature type="domain" description="Glycosyl transferase family 1" evidence="1">
    <location>
        <begin position="210"/>
        <end position="361"/>
    </location>
</feature>
<name>A0A942T1K0_9BACI</name>
<dbReference type="Pfam" id="PF00534">
    <property type="entry name" value="Glycos_transf_1"/>
    <property type="match status" value="1"/>
</dbReference>
<dbReference type="Gene3D" id="3.40.50.2000">
    <property type="entry name" value="Glycogen Phosphorylase B"/>
    <property type="match status" value="2"/>
</dbReference>
<dbReference type="Pfam" id="PF13439">
    <property type="entry name" value="Glyco_transf_4"/>
    <property type="match status" value="1"/>
</dbReference>
<gene>
    <name evidence="3" type="ORF">KHB02_19850</name>
</gene>
<evidence type="ECO:0000259" key="2">
    <source>
        <dbReference type="Pfam" id="PF13439"/>
    </source>
</evidence>
<dbReference type="InterPro" id="IPR028098">
    <property type="entry name" value="Glyco_trans_4-like_N"/>
</dbReference>
<comment type="caution">
    <text evidence="3">The sequence shown here is derived from an EMBL/GenBank/DDBJ whole genome shotgun (WGS) entry which is preliminary data.</text>
</comment>
<dbReference type="InterPro" id="IPR001296">
    <property type="entry name" value="Glyco_trans_1"/>
</dbReference>
<dbReference type="GO" id="GO:0016757">
    <property type="term" value="F:glycosyltransferase activity"/>
    <property type="evidence" value="ECO:0007669"/>
    <property type="project" value="InterPro"/>
</dbReference>
<proteinExistence type="predicted"/>
<reference evidence="3" key="1">
    <citation type="submission" date="2021-05" db="EMBL/GenBank/DDBJ databases">
        <title>Novel Bacillus species.</title>
        <authorList>
            <person name="Liu G."/>
        </authorList>
    </citation>
    <scope>NUCLEOTIDE SEQUENCE</scope>
    <source>
        <strain evidence="3">FJAT-50051</strain>
    </source>
</reference>
<evidence type="ECO:0000259" key="1">
    <source>
        <dbReference type="Pfam" id="PF00534"/>
    </source>
</evidence>
<dbReference type="SUPFAM" id="SSF53756">
    <property type="entry name" value="UDP-Glycosyltransferase/glycogen phosphorylase"/>
    <property type="match status" value="1"/>
</dbReference>
<organism evidence="3">
    <name type="scientific">Neobacillus citreus</name>
    <dbReference type="NCBI Taxonomy" id="2833578"/>
    <lineage>
        <taxon>Bacteria</taxon>
        <taxon>Bacillati</taxon>
        <taxon>Bacillota</taxon>
        <taxon>Bacilli</taxon>
        <taxon>Bacillales</taxon>
        <taxon>Bacillaceae</taxon>
        <taxon>Neobacillus</taxon>
    </lineage>
</organism>